<protein>
    <submittedName>
        <fullName evidence="2">D-tagatose 3-epimerase</fullName>
        <ecNumber evidence="2">5.3.1.-</ecNumber>
    </submittedName>
</protein>
<evidence type="ECO:0000313" key="2">
    <source>
        <dbReference type="EMBL" id="KKI50549.1"/>
    </source>
</evidence>
<dbReference type="Pfam" id="PF01261">
    <property type="entry name" value="AP_endonuc_2"/>
    <property type="match status" value="1"/>
</dbReference>
<dbReference type="PANTHER" id="PTHR12110">
    <property type="entry name" value="HYDROXYPYRUVATE ISOMERASE"/>
    <property type="match status" value="1"/>
</dbReference>
<feature type="domain" description="Xylose isomerase-like TIM barrel" evidence="1">
    <location>
        <begin position="22"/>
        <end position="272"/>
    </location>
</feature>
<dbReference type="EC" id="5.3.1.-" evidence="2"/>
<dbReference type="InterPro" id="IPR013022">
    <property type="entry name" value="Xyl_isomerase-like_TIM-brl"/>
</dbReference>
<gene>
    <name evidence="2" type="ORF">CHK_2015</name>
</gene>
<name>A0A0M2NDF7_9FIRM</name>
<accession>A0A0M2NDF7</accession>
<dbReference type="GO" id="GO:0016853">
    <property type="term" value="F:isomerase activity"/>
    <property type="evidence" value="ECO:0007669"/>
    <property type="project" value="UniProtKB-KW"/>
</dbReference>
<dbReference type="STRING" id="270498.CHK_2015"/>
<dbReference type="OrthoDB" id="9786584at2"/>
<comment type="caution">
    <text evidence="2">The sequence shown here is derived from an EMBL/GenBank/DDBJ whole genome shotgun (WGS) entry which is preliminary data.</text>
</comment>
<proteinExistence type="predicted"/>
<dbReference type="AlphaFoldDB" id="A0A0M2NDF7"/>
<dbReference type="Proteomes" id="UP000034076">
    <property type="component" value="Unassembled WGS sequence"/>
</dbReference>
<dbReference type="EMBL" id="LAYJ01000105">
    <property type="protein sequence ID" value="KKI50549.1"/>
    <property type="molecule type" value="Genomic_DNA"/>
</dbReference>
<keyword evidence="2" id="KW-0413">Isomerase</keyword>
<dbReference type="RefSeq" id="WP_046443859.1">
    <property type="nucleotide sequence ID" value="NZ_CAUERS010000151.1"/>
</dbReference>
<keyword evidence="3" id="KW-1185">Reference proteome</keyword>
<organism evidence="2 3">
    <name type="scientific">Christensenella hongkongensis</name>
    <dbReference type="NCBI Taxonomy" id="270498"/>
    <lineage>
        <taxon>Bacteria</taxon>
        <taxon>Bacillati</taxon>
        <taxon>Bacillota</taxon>
        <taxon>Clostridia</taxon>
        <taxon>Christensenellales</taxon>
        <taxon>Christensenellaceae</taxon>
        <taxon>Christensenella</taxon>
    </lineage>
</organism>
<dbReference type="PANTHER" id="PTHR12110:SF41">
    <property type="entry name" value="INOSOSE DEHYDRATASE"/>
    <property type="match status" value="1"/>
</dbReference>
<dbReference type="SUPFAM" id="SSF51658">
    <property type="entry name" value="Xylose isomerase-like"/>
    <property type="match status" value="1"/>
</dbReference>
<dbReference type="Gene3D" id="3.20.20.150">
    <property type="entry name" value="Divalent-metal-dependent TIM barrel enzymes"/>
    <property type="match status" value="1"/>
</dbReference>
<reference evidence="2 3" key="1">
    <citation type="submission" date="2015-04" db="EMBL/GenBank/DDBJ databases">
        <title>Draft genome sequence of bacteremic isolate Catabacter hongkongensis type strain HKU16T.</title>
        <authorList>
            <person name="Lau S.K."/>
            <person name="Teng J.L."/>
            <person name="Huang Y."/>
            <person name="Curreem S.O."/>
            <person name="Tsui S.K."/>
            <person name="Woo P.C."/>
        </authorList>
    </citation>
    <scope>NUCLEOTIDE SEQUENCE [LARGE SCALE GENOMIC DNA]</scope>
    <source>
        <strain evidence="2 3">HKU16</strain>
    </source>
</reference>
<evidence type="ECO:0000313" key="3">
    <source>
        <dbReference type="Proteomes" id="UP000034076"/>
    </source>
</evidence>
<dbReference type="InterPro" id="IPR036237">
    <property type="entry name" value="Xyl_isomerase-like_sf"/>
</dbReference>
<sequence length="280" mass="31914">MKLGIHAYEWCGEWSNDTLDIIDKVKEWGFDFIEIPLMRLDLFDPRAVKERLDGFGVTTSNVLLSDNVDVTSFDPEIRKNGVNYLKDCVKASAEAGAKMFSGVIYSQYMKDAKKMPSGEEWKFSADSLREVARYAADFGMSIAFEPVTRYESYLLNTAEQAVRLVDMIGEPNVFIHLDSYHMNVEEKNFHDAVVTAGSRLANFHMCENDRGIPGTGHVDWDGIFQAFKEIGFNGYLGFEGFSDCTDNMSTWVWRKLAPDGDTFVRESIDFARKMIQKYDL</sequence>
<evidence type="ECO:0000259" key="1">
    <source>
        <dbReference type="Pfam" id="PF01261"/>
    </source>
</evidence>
<dbReference type="InterPro" id="IPR050312">
    <property type="entry name" value="IolE/XylAMocC-like"/>
</dbReference>